<sequence>MLVVCTVPLSALIYQSKLQSVIGGNSWVLPQTAEFYPFYCRFGWLGPAEGLGSTPTMDNLAPAMVVGRGCIHRSDYMRPHSGPG</sequence>
<reference evidence="3" key="1">
    <citation type="submission" date="2016-06" db="UniProtKB">
        <authorList>
            <consortium name="WormBaseParasite"/>
        </authorList>
    </citation>
    <scope>IDENTIFICATION</scope>
</reference>
<accession>A0A183B8R0</accession>
<dbReference type="EMBL" id="UZAN01061105">
    <property type="protein sequence ID" value="VDP92866.1"/>
    <property type="molecule type" value="Genomic_DNA"/>
</dbReference>
<reference evidence="1 2" key="2">
    <citation type="submission" date="2018-11" db="EMBL/GenBank/DDBJ databases">
        <authorList>
            <consortium name="Pathogen Informatics"/>
        </authorList>
    </citation>
    <scope>NUCLEOTIDE SEQUENCE [LARGE SCALE GENOMIC DNA]</scope>
    <source>
        <strain evidence="1 2">Egypt</strain>
    </source>
</reference>
<name>A0A183B8R0_9TREM</name>
<dbReference type="Proteomes" id="UP000272942">
    <property type="component" value="Unassembled WGS sequence"/>
</dbReference>
<proteinExistence type="predicted"/>
<evidence type="ECO:0000313" key="3">
    <source>
        <dbReference type="WBParaSite" id="ECPE_0001563501-mRNA-1"/>
    </source>
</evidence>
<gene>
    <name evidence="1" type="ORF">ECPE_LOCUS15594</name>
</gene>
<organism evidence="3">
    <name type="scientific">Echinostoma caproni</name>
    <dbReference type="NCBI Taxonomy" id="27848"/>
    <lineage>
        <taxon>Eukaryota</taxon>
        <taxon>Metazoa</taxon>
        <taxon>Spiralia</taxon>
        <taxon>Lophotrochozoa</taxon>
        <taxon>Platyhelminthes</taxon>
        <taxon>Trematoda</taxon>
        <taxon>Digenea</taxon>
        <taxon>Plagiorchiida</taxon>
        <taxon>Echinostomata</taxon>
        <taxon>Echinostomatoidea</taxon>
        <taxon>Echinostomatidae</taxon>
        <taxon>Echinostoma</taxon>
    </lineage>
</organism>
<dbReference type="WBParaSite" id="ECPE_0001563501-mRNA-1">
    <property type="protein sequence ID" value="ECPE_0001563501-mRNA-1"/>
    <property type="gene ID" value="ECPE_0001563501"/>
</dbReference>
<evidence type="ECO:0000313" key="1">
    <source>
        <dbReference type="EMBL" id="VDP92866.1"/>
    </source>
</evidence>
<dbReference type="AlphaFoldDB" id="A0A183B8R0"/>
<protein>
    <submittedName>
        <fullName evidence="3">Secreted protein</fullName>
    </submittedName>
</protein>
<keyword evidence="2" id="KW-1185">Reference proteome</keyword>
<evidence type="ECO:0000313" key="2">
    <source>
        <dbReference type="Proteomes" id="UP000272942"/>
    </source>
</evidence>